<keyword evidence="3" id="KW-1185">Reference proteome</keyword>
<dbReference type="Proteomes" id="UP001501690">
    <property type="component" value="Unassembled WGS sequence"/>
</dbReference>
<accession>A0ABP4TLH0</accession>
<dbReference type="InterPro" id="IPR050625">
    <property type="entry name" value="ParA/MinD_ATPase"/>
</dbReference>
<reference evidence="3" key="1">
    <citation type="journal article" date="2019" name="Int. J. Syst. Evol. Microbiol.">
        <title>The Global Catalogue of Microorganisms (GCM) 10K type strain sequencing project: providing services to taxonomists for standard genome sequencing and annotation.</title>
        <authorList>
            <consortium name="The Broad Institute Genomics Platform"/>
            <consortium name="The Broad Institute Genome Sequencing Center for Infectious Disease"/>
            <person name="Wu L."/>
            <person name="Ma J."/>
        </authorList>
    </citation>
    <scope>NUCLEOTIDE SEQUENCE [LARGE SCALE GENOMIC DNA]</scope>
    <source>
        <strain evidence="3">JCM 15577</strain>
    </source>
</reference>
<dbReference type="Gene3D" id="3.40.50.300">
    <property type="entry name" value="P-loop containing nucleotide triphosphate hydrolases"/>
    <property type="match status" value="1"/>
</dbReference>
<protein>
    <recommendedName>
        <fullName evidence="4">CobQ/CobB/MinD/ParA nucleotide binding domain-containing protein</fullName>
    </recommendedName>
</protein>
<dbReference type="RefSeq" id="WP_344068251.1">
    <property type="nucleotide sequence ID" value="NZ_BAAAPL010000001.1"/>
</dbReference>
<sequence>MRVTIALEEPHRTRLEKEFAAIDWQVVPWSAAGEASDAEAIPDLLLVTARHDTLTADLIAHCDAAGVRVVAVGDSDIAHRLAGAYGLSAPVPASASANRVREMIAAPLPTQGASLPRGGRVITVWGPGGAPGRTTLAIELAHRLASRQDPALLVDADTHGAGVALALGLGDEGPGFPAACRRAQRQELDATELARISQDLGGGLRVLTGINRPSRWPELPQDRVRAALTACRGWSSHTVVDVAAPLERDEEIVSDLVGDRRNGATLGALLAADLVIAVAGADPVGVARFLRAHAQLRETIGVTPTIVIANRLRPGALGIDARGQVRRSLARFAGIGDVWFVPPDPRSADAALLAGKPIGAVAPRSPIVTALDRLVADTISAPDHGRHEPAHRRRRIVVTASPS</sequence>
<dbReference type="EMBL" id="BAAAPL010000001">
    <property type="protein sequence ID" value="GAA1689518.1"/>
    <property type="molecule type" value="Genomic_DNA"/>
</dbReference>
<gene>
    <name evidence="2" type="ORF">GCM10009808_03030</name>
</gene>
<evidence type="ECO:0000256" key="1">
    <source>
        <dbReference type="SAM" id="MobiDB-lite"/>
    </source>
</evidence>
<organism evidence="2 3">
    <name type="scientific">Microbacterium sediminicola</name>
    <dbReference type="NCBI Taxonomy" id="415210"/>
    <lineage>
        <taxon>Bacteria</taxon>
        <taxon>Bacillati</taxon>
        <taxon>Actinomycetota</taxon>
        <taxon>Actinomycetes</taxon>
        <taxon>Micrococcales</taxon>
        <taxon>Microbacteriaceae</taxon>
        <taxon>Microbacterium</taxon>
    </lineage>
</organism>
<feature type="region of interest" description="Disordered" evidence="1">
    <location>
        <begin position="382"/>
        <end position="403"/>
    </location>
</feature>
<dbReference type="PANTHER" id="PTHR43384">
    <property type="entry name" value="SEPTUM SITE-DETERMINING PROTEIN MIND HOMOLOG, CHLOROPLASTIC-RELATED"/>
    <property type="match status" value="1"/>
</dbReference>
<evidence type="ECO:0000313" key="3">
    <source>
        <dbReference type="Proteomes" id="UP001501690"/>
    </source>
</evidence>
<dbReference type="PANTHER" id="PTHR43384:SF13">
    <property type="entry name" value="SLR0110 PROTEIN"/>
    <property type="match status" value="1"/>
</dbReference>
<dbReference type="InterPro" id="IPR027417">
    <property type="entry name" value="P-loop_NTPase"/>
</dbReference>
<evidence type="ECO:0008006" key="4">
    <source>
        <dbReference type="Google" id="ProtNLM"/>
    </source>
</evidence>
<name>A0ABP4TLH0_9MICO</name>
<proteinExistence type="predicted"/>
<evidence type="ECO:0000313" key="2">
    <source>
        <dbReference type="EMBL" id="GAA1689518.1"/>
    </source>
</evidence>
<dbReference type="SUPFAM" id="SSF52540">
    <property type="entry name" value="P-loop containing nucleoside triphosphate hydrolases"/>
    <property type="match status" value="1"/>
</dbReference>
<comment type="caution">
    <text evidence="2">The sequence shown here is derived from an EMBL/GenBank/DDBJ whole genome shotgun (WGS) entry which is preliminary data.</text>
</comment>